<keyword evidence="2" id="KW-1185">Reference proteome</keyword>
<sequence>MDRVNRVQNLVAQIQTQAALQRIFNPNLNLFARNLKRANSKKHIVAYNLLRMIINDEGLLINETDCRVISQSANMIWNSFTPAEKNIFKIYAAQIRTMVGVRN</sequence>
<proteinExistence type="predicted"/>
<evidence type="ECO:0000313" key="2">
    <source>
        <dbReference type="Proteomes" id="UP000789860"/>
    </source>
</evidence>
<reference evidence="1" key="1">
    <citation type="submission" date="2021-06" db="EMBL/GenBank/DDBJ databases">
        <authorList>
            <person name="Kallberg Y."/>
            <person name="Tangrot J."/>
            <person name="Rosling A."/>
        </authorList>
    </citation>
    <scope>NUCLEOTIDE SEQUENCE</scope>
    <source>
        <strain evidence="1">AU212A</strain>
    </source>
</reference>
<name>A0ACA9KLJ7_9GLOM</name>
<organism evidence="1 2">
    <name type="scientific">Scutellospora calospora</name>
    <dbReference type="NCBI Taxonomy" id="85575"/>
    <lineage>
        <taxon>Eukaryota</taxon>
        <taxon>Fungi</taxon>
        <taxon>Fungi incertae sedis</taxon>
        <taxon>Mucoromycota</taxon>
        <taxon>Glomeromycotina</taxon>
        <taxon>Glomeromycetes</taxon>
        <taxon>Diversisporales</taxon>
        <taxon>Gigasporaceae</taxon>
        <taxon>Scutellospora</taxon>
    </lineage>
</organism>
<accession>A0ACA9KLJ7</accession>
<dbReference type="Proteomes" id="UP000789860">
    <property type="component" value="Unassembled WGS sequence"/>
</dbReference>
<gene>
    <name evidence="1" type="ORF">SCALOS_LOCUS2288</name>
</gene>
<protein>
    <submittedName>
        <fullName evidence="1">1511_t:CDS:1</fullName>
    </submittedName>
</protein>
<comment type="caution">
    <text evidence="1">The sequence shown here is derived from an EMBL/GenBank/DDBJ whole genome shotgun (WGS) entry which is preliminary data.</text>
</comment>
<evidence type="ECO:0000313" key="1">
    <source>
        <dbReference type="EMBL" id="CAG8477481.1"/>
    </source>
</evidence>
<dbReference type="EMBL" id="CAJVPM010001968">
    <property type="protein sequence ID" value="CAG8477481.1"/>
    <property type="molecule type" value="Genomic_DNA"/>
</dbReference>